<dbReference type="InterPro" id="IPR002018">
    <property type="entry name" value="CarbesteraseB"/>
</dbReference>
<dbReference type="PANTHER" id="PTHR43142:SF8">
    <property type="entry name" value="CARBOXYLIC ESTER HYDROLASE"/>
    <property type="match status" value="1"/>
</dbReference>
<evidence type="ECO:0000313" key="6">
    <source>
        <dbReference type="EMBL" id="KAK9764377.1"/>
    </source>
</evidence>
<protein>
    <recommendedName>
        <fullName evidence="3">Carboxylic ester hydrolase</fullName>
        <ecNumber evidence="3">3.1.1.-</ecNumber>
    </recommendedName>
</protein>
<evidence type="ECO:0000256" key="2">
    <source>
        <dbReference type="ARBA" id="ARBA00022801"/>
    </source>
</evidence>
<dbReference type="SUPFAM" id="SSF53474">
    <property type="entry name" value="alpha/beta-Hydrolases"/>
    <property type="match status" value="1"/>
</dbReference>
<organism evidence="6 7">
    <name type="scientific">Basidiobolus ranarum</name>
    <dbReference type="NCBI Taxonomy" id="34480"/>
    <lineage>
        <taxon>Eukaryota</taxon>
        <taxon>Fungi</taxon>
        <taxon>Fungi incertae sedis</taxon>
        <taxon>Zoopagomycota</taxon>
        <taxon>Entomophthoromycotina</taxon>
        <taxon>Basidiobolomycetes</taxon>
        <taxon>Basidiobolales</taxon>
        <taxon>Basidiobolaceae</taxon>
        <taxon>Basidiobolus</taxon>
    </lineage>
</organism>
<dbReference type="Proteomes" id="UP001479436">
    <property type="component" value="Unassembled WGS sequence"/>
</dbReference>
<feature type="domain" description="Carboxylesterase type B" evidence="5">
    <location>
        <begin position="71"/>
        <end position="547"/>
    </location>
</feature>
<evidence type="ECO:0000256" key="3">
    <source>
        <dbReference type="RuleBase" id="RU361235"/>
    </source>
</evidence>
<evidence type="ECO:0000259" key="5">
    <source>
        <dbReference type="Pfam" id="PF00135"/>
    </source>
</evidence>
<keyword evidence="4" id="KW-0812">Transmembrane</keyword>
<accession>A0ABR2WS92</accession>
<dbReference type="EC" id="3.1.1.-" evidence="3"/>
<dbReference type="InterPro" id="IPR029058">
    <property type="entry name" value="AB_hydrolase_fold"/>
</dbReference>
<dbReference type="Pfam" id="PF00135">
    <property type="entry name" value="COesterase"/>
    <property type="match status" value="1"/>
</dbReference>
<evidence type="ECO:0000256" key="4">
    <source>
        <dbReference type="SAM" id="Phobius"/>
    </source>
</evidence>
<reference evidence="6 7" key="1">
    <citation type="submission" date="2023-04" db="EMBL/GenBank/DDBJ databases">
        <title>Genome of Basidiobolus ranarum AG-B5.</title>
        <authorList>
            <person name="Stajich J.E."/>
            <person name="Carter-House D."/>
            <person name="Gryganskyi A."/>
        </authorList>
    </citation>
    <scope>NUCLEOTIDE SEQUENCE [LARGE SCALE GENOMIC DNA]</scope>
    <source>
        <strain evidence="6 7">AG-B5</strain>
    </source>
</reference>
<feature type="transmembrane region" description="Helical" evidence="4">
    <location>
        <begin position="44"/>
        <end position="66"/>
    </location>
</feature>
<comment type="similarity">
    <text evidence="1 3">Belongs to the type-B carboxylesterase/lipase family.</text>
</comment>
<dbReference type="Gene3D" id="3.40.50.1820">
    <property type="entry name" value="alpha/beta hydrolase"/>
    <property type="match status" value="1"/>
</dbReference>
<keyword evidence="4" id="KW-0472">Membrane</keyword>
<name>A0ABR2WS92_9FUNG</name>
<gene>
    <name evidence="6" type="ORF">K7432_008159</name>
</gene>
<dbReference type="InterPro" id="IPR019826">
    <property type="entry name" value="Carboxylesterase_B_AS"/>
</dbReference>
<keyword evidence="4" id="KW-1133">Transmembrane helix</keyword>
<comment type="caution">
    <text evidence="6">The sequence shown here is derived from an EMBL/GenBank/DDBJ whole genome shotgun (WGS) entry which is preliminary data.</text>
</comment>
<sequence length="586" mass="65310">MLQLQAQLMNHWICKVHKPYPAQVGEVQFHSHFLHSMPMTLKTIIIAISLFALPATGVNFTTTILLNLPNYGILRGGVTSEGAQCFLGIPFANVTKRWYPASRYQGTWDGERDSTRYGPYCPQILGGTDSVDSPGAVASEHDCLNLNVYTPDTNSSKLPVMVWIYGGSFTQGGNSIYPYGAENVIPYTKNISHPVIIVTINYRLDVLGFLAGNDIAAAIANDTSLKGKDKAVGNWGLMDQVLGLEWVKKNIEHFGGDPERITVYGESAGAISIHHHMLLNHGLFKRAILQSGTINTAPPVPVSTDQSLFEQLLEKYGIDKNLDSQGKVDALRQINYTTLINDANALGSNITPHQDDVLIHADIIKQALEFQGYDQGIEAVIMGDCKDEGTMFYKQNNLTNPEGYKAYVETRIPQNLRQEFMSMYPKPQSNSTDEWAALGSSINGDLKFHGPTHLYAKSLATQGKYKTWYYHFDQPIQAYIYITSKTLGLPPAVHHASDLLPTFLQTARLTPHETLVAQKLVEYWVRFAYGEDLSQNGWNRFDTGKVLLFGPDPVSRETDDDRSVTQMNFYSKYVDETFLSNATSMK</sequence>
<keyword evidence="2 3" id="KW-0378">Hydrolase</keyword>
<proteinExistence type="inferred from homology"/>
<dbReference type="PROSITE" id="PS00122">
    <property type="entry name" value="CARBOXYLESTERASE_B_1"/>
    <property type="match status" value="1"/>
</dbReference>
<evidence type="ECO:0000313" key="7">
    <source>
        <dbReference type="Proteomes" id="UP001479436"/>
    </source>
</evidence>
<keyword evidence="7" id="KW-1185">Reference proteome</keyword>
<dbReference type="EMBL" id="JASJQH010000440">
    <property type="protein sequence ID" value="KAK9764377.1"/>
    <property type="molecule type" value="Genomic_DNA"/>
</dbReference>
<evidence type="ECO:0000256" key="1">
    <source>
        <dbReference type="ARBA" id="ARBA00005964"/>
    </source>
</evidence>
<dbReference type="PANTHER" id="PTHR43142">
    <property type="entry name" value="CARBOXYLIC ESTER HYDROLASE"/>
    <property type="match status" value="1"/>
</dbReference>